<evidence type="ECO:0000259" key="7">
    <source>
        <dbReference type="Pfam" id="PF01171"/>
    </source>
</evidence>
<comment type="similarity">
    <text evidence="6">Belongs to the TtcA family. CTU1/NCS6/ATPBD3 subfamily.</text>
</comment>
<comment type="caution">
    <text evidence="9">The sequence shown here is derived from an EMBL/GenBank/DDBJ whole genome shotgun (WGS) entry which is preliminary data.</text>
</comment>
<comment type="pathway">
    <text evidence="6">tRNA modification; 5-methoxycarbonylmethyl-2-thiouridine-tRNA biosynthesis.</text>
</comment>
<dbReference type="Proteomes" id="UP001281761">
    <property type="component" value="Unassembled WGS sequence"/>
</dbReference>
<evidence type="ECO:0000256" key="3">
    <source>
        <dbReference type="ARBA" id="ARBA00022679"/>
    </source>
</evidence>
<evidence type="ECO:0000313" key="9">
    <source>
        <dbReference type="EMBL" id="KAK2952158.1"/>
    </source>
</evidence>
<gene>
    <name evidence="9" type="ORF">BLNAU_12861</name>
</gene>
<dbReference type="PANTHER" id="PTHR11807:SF12">
    <property type="entry name" value="CYTOPLASMIC TRNA 2-THIOLATION PROTEIN 1"/>
    <property type="match status" value="1"/>
</dbReference>
<dbReference type="InterPro" id="IPR056369">
    <property type="entry name" value="CTU1-like_ATP-bd"/>
</dbReference>
<dbReference type="InterPro" id="IPR020554">
    <property type="entry name" value="UPF0021_CS"/>
</dbReference>
<evidence type="ECO:0000256" key="2">
    <source>
        <dbReference type="ARBA" id="ARBA00022555"/>
    </source>
</evidence>
<dbReference type="CDD" id="cd01713">
    <property type="entry name" value="CTU1-like"/>
    <property type="match status" value="1"/>
</dbReference>
<evidence type="ECO:0000313" key="10">
    <source>
        <dbReference type="Proteomes" id="UP001281761"/>
    </source>
</evidence>
<dbReference type="HAMAP" id="MF_03053">
    <property type="entry name" value="CTU1"/>
    <property type="match status" value="1"/>
</dbReference>
<dbReference type="SUPFAM" id="SSF52402">
    <property type="entry name" value="Adenine nucleotide alpha hydrolases-like"/>
    <property type="match status" value="1"/>
</dbReference>
<proteinExistence type="inferred from homology"/>
<organism evidence="9 10">
    <name type="scientific">Blattamonas nauphoetae</name>
    <dbReference type="NCBI Taxonomy" id="2049346"/>
    <lineage>
        <taxon>Eukaryota</taxon>
        <taxon>Metamonada</taxon>
        <taxon>Preaxostyla</taxon>
        <taxon>Oxymonadida</taxon>
        <taxon>Blattamonas</taxon>
    </lineage>
</organism>
<dbReference type="InterPro" id="IPR000541">
    <property type="entry name" value="Ncs6/Tuc1/Ctu1"/>
</dbReference>
<feature type="domain" description="Cytoplasmic tRNA 2-thiolation protein 1 C-terminal" evidence="8">
    <location>
        <begin position="315"/>
        <end position="342"/>
    </location>
</feature>
<accession>A0ABQ9XLH2</accession>
<dbReference type="InterPro" id="IPR014729">
    <property type="entry name" value="Rossmann-like_a/b/a_fold"/>
</dbReference>
<feature type="domain" description="tRNA(Ile)-lysidine/2-thiocytidine synthase N-terminal" evidence="7">
    <location>
        <begin position="51"/>
        <end position="185"/>
    </location>
</feature>
<keyword evidence="5 6" id="KW-0694">RNA-binding</keyword>
<keyword evidence="3 6" id="KW-0808">Transferase</keyword>
<comment type="subcellular location">
    <subcellularLocation>
        <location evidence="6">Cytoplasm</location>
    </subcellularLocation>
</comment>
<evidence type="ECO:0000256" key="1">
    <source>
        <dbReference type="ARBA" id="ARBA00022490"/>
    </source>
</evidence>
<evidence type="ECO:0000256" key="4">
    <source>
        <dbReference type="ARBA" id="ARBA00022694"/>
    </source>
</evidence>
<evidence type="ECO:0000256" key="5">
    <source>
        <dbReference type="ARBA" id="ARBA00022884"/>
    </source>
</evidence>
<dbReference type="GO" id="GO:0016779">
    <property type="term" value="F:nucleotidyltransferase activity"/>
    <property type="evidence" value="ECO:0007669"/>
    <property type="project" value="UniProtKB-KW"/>
</dbReference>
<reference evidence="9 10" key="1">
    <citation type="journal article" date="2022" name="bioRxiv">
        <title>Genomics of Preaxostyla Flagellates Illuminates Evolutionary Transitions and the Path Towards Mitochondrial Loss.</title>
        <authorList>
            <person name="Novak L.V.F."/>
            <person name="Treitli S.C."/>
            <person name="Pyrih J."/>
            <person name="Halakuc P."/>
            <person name="Pipaliya S.V."/>
            <person name="Vacek V."/>
            <person name="Brzon O."/>
            <person name="Soukal P."/>
            <person name="Eme L."/>
            <person name="Dacks J.B."/>
            <person name="Karnkowska A."/>
            <person name="Elias M."/>
            <person name="Hampl V."/>
        </authorList>
    </citation>
    <scope>NUCLEOTIDE SEQUENCE [LARGE SCALE GENOMIC DNA]</scope>
    <source>
        <strain evidence="9">NAU3</strain>
        <tissue evidence="9">Gut</tissue>
    </source>
</reference>
<evidence type="ECO:0000259" key="8">
    <source>
        <dbReference type="Pfam" id="PF16503"/>
    </source>
</evidence>
<sequence>MKCAVCGTGRVILKRMKNQEPVCKECFLRCFEDEVYEAIVQSNLFKKKEIVAIGASGGKDSTCLIHVLHTINQRYQMELDLRLVAVDEGIAGYRNHSLNCVEENAKIYGLPLTIISFKELFGYTMDEINAVVGEKKSKCTHCGVFRRKALDIGCEKIGAEIIALGHNADDIAETVLMNLFRGDVGRLERTCEIRSGSDITPDLLTKLQEEMKSHPAMVEYVDQRQYPFGLTPKVKPFKYAYQREIVLYVHYLQLKYFSVECTYAPVSFRGYARQFLLKSQAIDSSIIMNIVHSGERMKLMPQFANRAGDKSIMKLCTRCGFVSSQHLCQSCLLLDQLIRDDPAHPQNIDCIARSAHVLSNPLPDIEDTGG</sequence>
<dbReference type="InterPro" id="IPR035107">
    <property type="entry name" value="tRNA_thiolation_TtcA_Ctu1"/>
</dbReference>
<keyword evidence="1 6" id="KW-0963">Cytoplasm</keyword>
<dbReference type="PANTHER" id="PTHR11807">
    <property type="entry name" value="ATPASES OF THE PP SUPERFAMILY-RELATED"/>
    <property type="match status" value="1"/>
</dbReference>
<dbReference type="PROSITE" id="PS01263">
    <property type="entry name" value="UPF0021"/>
    <property type="match status" value="1"/>
</dbReference>
<comment type="function">
    <text evidence="6">Plays a central role in 2-thiolation of mcm(5)S(2)U at tRNA wobble positions of tRNA(Lys), tRNA(Glu) and tRNA(Gln). Directly binds tRNAs and probably acts by catalyzing adenylation of tRNAs, an intermediate required for 2-thiolation. It is unclear whether it acts as a sulfurtransferase that transfers sulfur from thiocarboxylated URM1 onto the uridine of tRNAs at wobble position.</text>
</comment>
<keyword evidence="4 6" id="KW-0819">tRNA processing</keyword>
<dbReference type="EMBL" id="JARBJD010000107">
    <property type="protein sequence ID" value="KAK2952158.1"/>
    <property type="molecule type" value="Genomic_DNA"/>
</dbReference>
<dbReference type="Pfam" id="PF01171">
    <property type="entry name" value="ATP_bind_3"/>
    <property type="match status" value="1"/>
</dbReference>
<keyword evidence="2 6" id="KW-0820">tRNA-binding</keyword>
<name>A0ABQ9XLH2_9EUKA</name>
<protein>
    <recommendedName>
        <fullName evidence="6">Cytoplasmic tRNA 2-thiolation protein 1</fullName>
        <ecNumber evidence="6">2.7.7.-</ecNumber>
    </recommendedName>
    <alternativeName>
        <fullName evidence="6">Cytoplasmic tRNA adenylyltransferase 1</fullName>
    </alternativeName>
</protein>
<dbReference type="InterPro" id="IPR011063">
    <property type="entry name" value="TilS/TtcA_N"/>
</dbReference>
<dbReference type="InterPro" id="IPR032442">
    <property type="entry name" value="CTU1_C"/>
</dbReference>
<evidence type="ECO:0000256" key="6">
    <source>
        <dbReference type="HAMAP-Rule" id="MF_03053"/>
    </source>
</evidence>
<dbReference type="EC" id="2.7.7.-" evidence="6"/>
<dbReference type="Pfam" id="PF16503">
    <property type="entry name" value="zn-ribbon_14"/>
    <property type="match status" value="1"/>
</dbReference>
<dbReference type="PIRSF" id="PIRSF004976">
    <property type="entry name" value="ATPase_YdaO"/>
    <property type="match status" value="1"/>
</dbReference>
<dbReference type="Gene3D" id="3.40.50.620">
    <property type="entry name" value="HUPs"/>
    <property type="match status" value="1"/>
</dbReference>
<keyword evidence="10" id="KW-1185">Reference proteome</keyword>
<keyword evidence="9" id="KW-0548">Nucleotidyltransferase</keyword>